<keyword evidence="2" id="KW-1185">Reference proteome</keyword>
<organism evidence="1 2">
    <name type="scientific">Mesorhizobium australicum</name>
    <dbReference type="NCBI Taxonomy" id="536018"/>
    <lineage>
        <taxon>Bacteria</taxon>
        <taxon>Pseudomonadati</taxon>
        <taxon>Pseudomonadota</taxon>
        <taxon>Alphaproteobacteria</taxon>
        <taxon>Hyphomicrobiales</taxon>
        <taxon>Phyllobacteriaceae</taxon>
        <taxon>Mesorhizobium</taxon>
    </lineage>
</organism>
<name>A0A1X7MQF4_9HYPH</name>
<proteinExistence type="predicted"/>
<dbReference type="EMBL" id="FXBL01000002">
    <property type="protein sequence ID" value="SMH26266.1"/>
    <property type="molecule type" value="Genomic_DNA"/>
</dbReference>
<sequence length="85" mass="9468">MKVTREQLHDLVWSMPMTEIARQSGVRDQHIARACDGADEARPRAGYWQKVEHGKGVTRMALTNDRYAASDVITIDASGWAIAQA</sequence>
<evidence type="ECO:0000313" key="1">
    <source>
        <dbReference type="EMBL" id="SMH26266.1"/>
    </source>
</evidence>
<accession>A0A1X7MQF4</accession>
<dbReference type="RefSeq" id="WP_085462439.1">
    <property type="nucleotide sequence ID" value="NZ_FXBL01000002.1"/>
</dbReference>
<protein>
    <submittedName>
        <fullName evidence="1">Uncharacterized protein</fullName>
    </submittedName>
</protein>
<dbReference type="OrthoDB" id="9777694at2"/>
<dbReference type="AlphaFoldDB" id="A0A1X7MQF4"/>
<reference evidence="1 2" key="1">
    <citation type="submission" date="2017-04" db="EMBL/GenBank/DDBJ databases">
        <authorList>
            <person name="Afonso C.L."/>
            <person name="Miller P.J."/>
            <person name="Scott M.A."/>
            <person name="Spackman E."/>
            <person name="Goraichik I."/>
            <person name="Dimitrov K.M."/>
            <person name="Suarez D.L."/>
            <person name="Swayne D.E."/>
        </authorList>
    </citation>
    <scope>NUCLEOTIDE SEQUENCE [LARGE SCALE GENOMIC DNA]</scope>
    <source>
        <strain evidence="1 2">B5P</strain>
    </source>
</reference>
<evidence type="ECO:0000313" key="2">
    <source>
        <dbReference type="Proteomes" id="UP000193083"/>
    </source>
</evidence>
<dbReference type="Proteomes" id="UP000193083">
    <property type="component" value="Unassembled WGS sequence"/>
</dbReference>
<gene>
    <name evidence="1" type="ORF">SAMN02982922_0107</name>
</gene>